<evidence type="ECO:0000313" key="1">
    <source>
        <dbReference type="EMBL" id="SHI76522.1"/>
    </source>
</evidence>
<protein>
    <recommendedName>
        <fullName evidence="3">Alpha-ketoglutarate decarboxylase</fullName>
    </recommendedName>
</protein>
<dbReference type="Proteomes" id="UP000184396">
    <property type="component" value="Unassembled WGS sequence"/>
</dbReference>
<dbReference type="EMBL" id="FQYK01000003">
    <property type="protein sequence ID" value="SHI76522.1"/>
    <property type="molecule type" value="Genomic_DNA"/>
</dbReference>
<accession>A0A1M6DTK0</accession>
<gene>
    <name evidence="1" type="ORF">SAMN05216261_1739</name>
</gene>
<sequence length="176" mass="19947">MKLILSIYEKVIVLSILALFSNQLIFAQESKSDFWNHVRFGGGLGLNFANEFFSATIAPSAIYDIDQNVSLGIGLNATFNSQKNAYKSTILGGSLIGLFNPIQSIQISTEFEQLNVNRRYDNNLNISNDNYWIPALYFGAGYRSGNVTFGVRYDVLYDDERSIYANPWAPFVRFYF</sequence>
<organism evidence="1 2">
    <name type="scientific">Algibacter luteus</name>
    <dbReference type="NCBI Taxonomy" id="1178825"/>
    <lineage>
        <taxon>Bacteria</taxon>
        <taxon>Pseudomonadati</taxon>
        <taxon>Bacteroidota</taxon>
        <taxon>Flavobacteriia</taxon>
        <taxon>Flavobacteriales</taxon>
        <taxon>Flavobacteriaceae</taxon>
        <taxon>Algibacter</taxon>
    </lineage>
</organism>
<dbReference type="RefSeq" id="WP_019386721.1">
    <property type="nucleotide sequence ID" value="NZ_ALIH01000003.1"/>
</dbReference>
<dbReference type="STRING" id="1178825.SAMN05216261_1739"/>
<reference evidence="1 2" key="1">
    <citation type="submission" date="2016-11" db="EMBL/GenBank/DDBJ databases">
        <authorList>
            <person name="Jaros S."/>
            <person name="Januszkiewicz K."/>
            <person name="Wedrychowicz H."/>
        </authorList>
    </citation>
    <scope>NUCLEOTIDE SEQUENCE [LARGE SCALE GENOMIC DNA]</scope>
    <source>
        <strain evidence="1 2">CGMCC 1.12213</strain>
    </source>
</reference>
<evidence type="ECO:0008006" key="3">
    <source>
        <dbReference type="Google" id="ProtNLM"/>
    </source>
</evidence>
<proteinExistence type="predicted"/>
<dbReference type="AlphaFoldDB" id="A0A1M6DTK0"/>
<dbReference type="OrthoDB" id="1160493at2"/>
<name>A0A1M6DTK0_9FLAO</name>
<dbReference type="eggNOG" id="ENOG5030398">
    <property type="taxonomic scope" value="Bacteria"/>
</dbReference>
<evidence type="ECO:0000313" key="2">
    <source>
        <dbReference type="Proteomes" id="UP000184396"/>
    </source>
</evidence>
<keyword evidence="2" id="KW-1185">Reference proteome</keyword>